<evidence type="ECO:0000313" key="1">
    <source>
        <dbReference type="EMBL" id="MUZ58488.1"/>
    </source>
</evidence>
<reference evidence="1 2" key="1">
    <citation type="submission" date="2019-12" db="EMBL/GenBank/DDBJ databases">
        <title>Whole-genome sequencing of Allorhizobium vitis.</title>
        <authorList>
            <person name="Gan H.M."/>
            <person name="Szegedi E."/>
            <person name="Burr T."/>
            <person name="Savka M.A."/>
        </authorList>
    </citation>
    <scope>NUCLEOTIDE SEQUENCE [LARGE SCALE GENOMIC DNA]</scope>
    <source>
        <strain evidence="1 2">CG989</strain>
    </source>
</reference>
<name>A0AAE4WEN3_AGRVI</name>
<dbReference type="RefSeq" id="WP_156549721.1">
    <property type="nucleotide sequence ID" value="NZ_JABAEJ010000007.1"/>
</dbReference>
<proteinExistence type="predicted"/>
<dbReference type="AlphaFoldDB" id="A0AAE4WEN3"/>
<protein>
    <submittedName>
        <fullName evidence="1">Uncharacterized protein</fullName>
    </submittedName>
</protein>
<comment type="caution">
    <text evidence="1">The sequence shown here is derived from an EMBL/GenBank/DDBJ whole genome shotgun (WGS) entry which is preliminary data.</text>
</comment>
<gene>
    <name evidence="1" type="ORF">GOZ95_13595</name>
</gene>
<organism evidence="1 2">
    <name type="scientific">Agrobacterium vitis</name>
    <name type="common">Rhizobium vitis</name>
    <dbReference type="NCBI Taxonomy" id="373"/>
    <lineage>
        <taxon>Bacteria</taxon>
        <taxon>Pseudomonadati</taxon>
        <taxon>Pseudomonadota</taxon>
        <taxon>Alphaproteobacteria</taxon>
        <taxon>Hyphomicrobiales</taxon>
        <taxon>Rhizobiaceae</taxon>
        <taxon>Rhizobium/Agrobacterium group</taxon>
        <taxon>Agrobacterium</taxon>
    </lineage>
</organism>
<dbReference type="Proteomes" id="UP000436692">
    <property type="component" value="Unassembled WGS sequence"/>
</dbReference>
<sequence length="66" mass="7030">MSNLPRDQRHPTPLTHADLRALGIPVEVLRGLAALAPYPAAAHSVPSIVQPSIYHVVKKESGRGTA</sequence>
<evidence type="ECO:0000313" key="2">
    <source>
        <dbReference type="Proteomes" id="UP000436692"/>
    </source>
</evidence>
<dbReference type="EMBL" id="WPHM01000006">
    <property type="protein sequence ID" value="MUZ58488.1"/>
    <property type="molecule type" value="Genomic_DNA"/>
</dbReference>
<accession>A0AAE4WEN3</accession>